<evidence type="ECO:0000256" key="3">
    <source>
        <dbReference type="ARBA" id="ARBA00022801"/>
    </source>
</evidence>
<dbReference type="EMBL" id="CP110343">
    <property type="protein sequence ID" value="WPX98018.1"/>
    <property type="molecule type" value="Genomic_DNA"/>
</dbReference>
<name>A0ABZ0UPF8_9RICK</name>
<dbReference type="PANTHER" id="PTHR46124:SF2">
    <property type="entry name" value="D-AMINOACYL-TRNA DEACYLASE"/>
    <property type="match status" value="1"/>
</dbReference>
<dbReference type="InterPro" id="IPR015991">
    <property type="entry name" value="TatD/YcfH-like"/>
</dbReference>
<dbReference type="CDD" id="cd01310">
    <property type="entry name" value="TatD_DNAse"/>
    <property type="match status" value="1"/>
</dbReference>
<dbReference type="InterPro" id="IPR018228">
    <property type="entry name" value="DNase_TatD-rel_CS"/>
</dbReference>
<keyword evidence="5" id="KW-1185">Reference proteome</keyword>
<accession>A0ABZ0UPF8</accession>
<dbReference type="Pfam" id="PF01026">
    <property type="entry name" value="TatD_DNase"/>
    <property type="match status" value="1"/>
</dbReference>
<dbReference type="NCBIfam" id="TIGR00010">
    <property type="entry name" value="YchF/TatD family DNA exonuclease"/>
    <property type="match status" value="1"/>
</dbReference>
<comment type="similarity">
    <text evidence="1">Belongs to the metallo-dependent hydrolases superfamily. TatD-type hydrolase family.</text>
</comment>
<keyword evidence="2" id="KW-0479">Metal-binding</keyword>
<dbReference type="PIRSF" id="PIRSF005902">
    <property type="entry name" value="DNase_TatD"/>
    <property type="match status" value="1"/>
</dbReference>
<reference evidence="4" key="1">
    <citation type="submission" date="2022-10" db="EMBL/GenBank/DDBJ databases">
        <title>Host association and intracellularity evolved multiple times independently in the Rickettsiales.</title>
        <authorList>
            <person name="Castelli M."/>
            <person name="Nardi T."/>
            <person name="Gammuto L."/>
            <person name="Bellinzona G."/>
            <person name="Sabaneyeva E."/>
            <person name="Potekhin A."/>
            <person name="Serra V."/>
            <person name="Petroni G."/>
            <person name="Sassera D."/>
        </authorList>
    </citation>
    <scope>NUCLEOTIDE SEQUENCE [LARGE SCALE GENOMIC DNA]</scope>
    <source>
        <strain evidence="4">US_Bl 11III1</strain>
    </source>
</reference>
<protein>
    <submittedName>
        <fullName evidence="4">TatD family deoxyribonuclease</fullName>
    </submittedName>
</protein>
<proteinExistence type="inferred from homology"/>
<evidence type="ECO:0000313" key="5">
    <source>
        <dbReference type="Proteomes" id="UP001325140"/>
    </source>
</evidence>
<keyword evidence="3" id="KW-0378">Hydrolase</keyword>
<dbReference type="Proteomes" id="UP001325140">
    <property type="component" value="Chromosome"/>
</dbReference>
<evidence type="ECO:0000313" key="4">
    <source>
        <dbReference type="EMBL" id="WPX98018.1"/>
    </source>
</evidence>
<dbReference type="InterPro" id="IPR032466">
    <property type="entry name" value="Metal_Hydrolase"/>
</dbReference>
<dbReference type="InterPro" id="IPR001130">
    <property type="entry name" value="TatD-like"/>
</dbReference>
<dbReference type="SUPFAM" id="SSF51556">
    <property type="entry name" value="Metallo-dependent hydrolases"/>
    <property type="match status" value="1"/>
</dbReference>
<gene>
    <name evidence="4" type="ORF">Fokcrypt_00546</name>
</gene>
<evidence type="ECO:0000256" key="1">
    <source>
        <dbReference type="ARBA" id="ARBA00009275"/>
    </source>
</evidence>
<dbReference type="Gene3D" id="3.20.20.140">
    <property type="entry name" value="Metal-dependent hydrolases"/>
    <property type="match status" value="1"/>
</dbReference>
<organism evidence="4 5">
    <name type="scientific">Candidatus Fokinia crypta</name>
    <dbReference type="NCBI Taxonomy" id="1920990"/>
    <lineage>
        <taxon>Bacteria</taxon>
        <taxon>Pseudomonadati</taxon>
        <taxon>Pseudomonadota</taxon>
        <taxon>Alphaproteobacteria</taxon>
        <taxon>Rickettsiales</taxon>
        <taxon>Candidatus Midichloriaceae</taxon>
        <taxon>Candidatus Fokinia</taxon>
    </lineage>
</organism>
<dbReference type="RefSeq" id="WP_323721996.1">
    <property type="nucleotide sequence ID" value="NZ_CP110343.1"/>
</dbReference>
<dbReference type="PROSITE" id="PS01137">
    <property type="entry name" value="TATD_1"/>
    <property type="match status" value="1"/>
</dbReference>
<sequence>MYPRIFVDSHCHLNFDIFVGELPSLIESAHRAGVFLLNTISTKRSEWDDVCSMAEVNDSIFCTIGVHPLNVVEDNVTVCDFEKYLSHHKVIGIGEIGLDFHLSDVDKLKQISVFEHQLEVSVMHDLPVVIHQREAHNEMLEVLRRFKGKVRGVMHCFTGTYDMAISYIELGFYISFSGIITFNSADMLRECASKIPIDKILIETDSPYLAPVPYRGKVNSPANVIEVARKIGLIRKMSIEEVGKITTNNFFTLFGKKNKCEQFF</sequence>
<dbReference type="PANTHER" id="PTHR46124">
    <property type="entry name" value="D-AMINOACYL-TRNA DEACYLASE"/>
    <property type="match status" value="1"/>
</dbReference>
<evidence type="ECO:0000256" key="2">
    <source>
        <dbReference type="ARBA" id="ARBA00022723"/>
    </source>
</evidence>